<evidence type="ECO:0000313" key="3">
    <source>
        <dbReference type="Proteomes" id="UP000548476"/>
    </source>
</evidence>
<dbReference type="EMBL" id="JACHGT010000020">
    <property type="protein sequence ID" value="MBB6039137.1"/>
    <property type="molecule type" value="Genomic_DNA"/>
</dbReference>
<protein>
    <submittedName>
        <fullName evidence="2">Uncharacterized protein</fullName>
    </submittedName>
</protein>
<dbReference type="RefSeq" id="WP_184792230.1">
    <property type="nucleotide sequence ID" value="NZ_BONT01000051.1"/>
</dbReference>
<gene>
    <name evidence="2" type="ORF">HNR73_007028</name>
</gene>
<dbReference type="AlphaFoldDB" id="A0A841G0F9"/>
<evidence type="ECO:0000256" key="1">
    <source>
        <dbReference type="SAM" id="MobiDB-lite"/>
    </source>
</evidence>
<keyword evidence="3" id="KW-1185">Reference proteome</keyword>
<feature type="compositionally biased region" description="Polar residues" evidence="1">
    <location>
        <begin position="120"/>
        <end position="131"/>
    </location>
</feature>
<feature type="region of interest" description="Disordered" evidence="1">
    <location>
        <begin position="1"/>
        <end position="27"/>
    </location>
</feature>
<organism evidence="2 3">
    <name type="scientific">Phytomonospora endophytica</name>
    <dbReference type="NCBI Taxonomy" id="714109"/>
    <lineage>
        <taxon>Bacteria</taxon>
        <taxon>Bacillati</taxon>
        <taxon>Actinomycetota</taxon>
        <taxon>Actinomycetes</taxon>
        <taxon>Micromonosporales</taxon>
        <taxon>Micromonosporaceae</taxon>
        <taxon>Phytomonospora</taxon>
    </lineage>
</organism>
<reference evidence="2 3" key="1">
    <citation type="submission" date="2020-08" db="EMBL/GenBank/DDBJ databases">
        <title>Genomic Encyclopedia of Type Strains, Phase IV (KMG-IV): sequencing the most valuable type-strain genomes for metagenomic binning, comparative biology and taxonomic classification.</title>
        <authorList>
            <person name="Goeker M."/>
        </authorList>
    </citation>
    <scope>NUCLEOTIDE SEQUENCE [LARGE SCALE GENOMIC DNA]</scope>
    <source>
        <strain evidence="2 3">YIM 65646</strain>
    </source>
</reference>
<dbReference type="Gene3D" id="3.20.20.70">
    <property type="entry name" value="Aldolase class I"/>
    <property type="match status" value="1"/>
</dbReference>
<sequence length="141" mass="13929">MGDPGDRGTPQAHTGGEAATARAAARAGSLMCVSTDAGTPFADIGAAGPSVWDLVRPGELLANLDTDDLPDEALDKADGLTPDIIGDLADTTGLPVVVKGGLPRQTGPVGARRPGRLTGHTGQSTVPSSPGSRLGSGVPGQ</sequence>
<name>A0A841G0F9_9ACTN</name>
<dbReference type="Proteomes" id="UP000548476">
    <property type="component" value="Unassembled WGS sequence"/>
</dbReference>
<dbReference type="SUPFAM" id="SSF51395">
    <property type="entry name" value="FMN-linked oxidoreductases"/>
    <property type="match status" value="1"/>
</dbReference>
<proteinExistence type="predicted"/>
<dbReference type="InterPro" id="IPR013785">
    <property type="entry name" value="Aldolase_TIM"/>
</dbReference>
<accession>A0A841G0F9</accession>
<feature type="region of interest" description="Disordered" evidence="1">
    <location>
        <begin position="99"/>
        <end position="141"/>
    </location>
</feature>
<comment type="caution">
    <text evidence="2">The sequence shown here is derived from an EMBL/GenBank/DDBJ whole genome shotgun (WGS) entry which is preliminary data.</text>
</comment>
<feature type="compositionally biased region" description="Low complexity" evidence="1">
    <location>
        <begin position="12"/>
        <end position="27"/>
    </location>
</feature>
<evidence type="ECO:0000313" key="2">
    <source>
        <dbReference type="EMBL" id="MBB6039137.1"/>
    </source>
</evidence>